<feature type="transmembrane region" description="Helical" evidence="1">
    <location>
        <begin position="12"/>
        <end position="35"/>
    </location>
</feature>
<gene>
    <name evidence="2" type="ORF">SAMN04488101_10199</name>
</gene>
<dbReference type="EMBL" id="FWYB01000001">
    <property type="protein sequence ID" value="SMC52623.1"/>
    <property type="molecule type" value="Genomic_DNA"/>
</dbReference>
<evidence type="ECO:0000313" key="3">
    <source>
        <dbReference type="Proteomes" id="UP000192678"/>
    </source>
</evidence>
<keyword evidence="1" id="KW-0472">Membrane</keyword>
<keyword evidence="1" id="KW-1133">Transmembrane helix</keyword>
<dbReference type="AlphaFoldDB" id="A0A1W1ZW70"/>
<keyword evidence="1" id="KW-0812">Transmembrane</keyword>
<dbReference type="OrthoDB" id="9865723at2"/>
<organism evidence="2 3">
    <name type="scientific">Pedobacter nyackensis</name>
    <dbReference type="NCBI Taxonomy" id="475255"/>
    <lineage>
        <taxon>Bacteria</taxon>
        <taxon>Pseudomonadati</taxon>
        <taxon>Bacteroidota</taxon>
        <taxon>Sphingobacteriia</taxon>
        <taxon>Sphingobacteriales</taxon>
        <taxon>Sphingobacteriaceae</taxon>
        <taxon>Pedobacter</taxon>
    </lineage>
</organism>
<proteinExistence type="predicted"/>
<evidence type="ECO:0000313" key="2">
    <source>
        <dbReference type="EMBL" id="SMC52623.1"/>
    </source>
</evidence>
<accession>A0A1W1ZW70</accession>
<sequence>MCALFTEISKHWIELLTLLAAIFTMVAAFKALAIWKDQRLHELKMEIFAVSRRSVDLIKYLRDPVSFDGEINQELLDSWKKHNPNELSTFTSKFLVFQSKLRFHDATYKEILFLRERVWAEFGDSHIFNIFYDYIIKTIVDLNSAHRQLTYLEKENVIDDPEFRSEKKELILRINAVGQDEITKTLEKNFDLLLKERVNHRLSQ</sequence>
<dbReference type="Proteomes" id="UP000192678">
    <property type="component" value="Unassembled WGS sequence"/>
</dbReference>
<name>A0A1W1ZW70_9SPHI</name>
<evidence type="ECO:0000256" key="1">
    <source>
        <dbReference type="SAM" id="Phobius"/>
    </source>
</evidence>
<keyword evidence="3" id="KW-1185">Reference proteome</keyword>
<dbReference type="RefSeq" id="WP_084286706.1">
    <property type="nucleotide sequence ID" value="NZ_FWYB01000001.1"/>
</dbReference>
<reference evidence="2 3" key="1">
    <citation type="submission" date="2017-04" db="EMBL/GenBank/DDBJ databases">
        <authorList>
            <person name="Afonso C.L."/>
            <person name="Miller P.J."/>
            <person name="Scott M.A."/>
            <person name="Spackman E."/>
            <person name="Goraichik I."/>
            <person name="Dimitrov K.M."/>
            <person name="Suarez D.L."/>
            <person name="Swayne D.E."/>
        </authorList>
    </citation>
    <scope>NUCLEOTIDE SEQUENCE [LARGE SCALE GENOMIC DNA]</scope>
    <source>
        <strain evidence="2 3">DSM 19625</strain>
    </source>
</reference>
<protein>
    <submittedName>
        <fullName evidence="2">Uncharacterized protein</fullName>
    </submittedName>
</protein>